<dbReference type="HOGENOM" id="CLU_002706_37_8_1"/>
<feature type="repeat" description="PPR" evidence="2">
    <location>
        <begin position="179"/>
        <end position="214"/>
    </location>
</feature>
<dbReference type="AlphaFoldDB" id="D8S1V5"/>
<dbReference type="InterPro" id="IPR011990">
    <property type="entry name" value="TPR-like_helical_dom_sf"/>
</dbReference>
<dbReference type="KEGG" id="smo:SELMODRAFT_107304"/>
<dbReference type="InParanoid" id="D8S1V5"/>
<evidence type="ECO:0000313" key="4">
    <source>
        <dbReference type="EMBL" id="EFJ21518.1"/>
    </source>
</evidence>
<feature type="repeat" description="PPR" evidence="2">
    <location>
        <begin position="281"/>
        <end position="315"/>
    </location>
</feature>
<dbReference type="Gene3D" id="1.25.40.10">
    <property type="entry name" value="Tetratricopeptide repeat domain"/>
    <property type="match status" value="4"/>
</dbReference>
<dbReference type="Pfam" id="PF20430">
    <property type="entry name" value="Eplus_motif"/>
    <property type="match status" value="1"/>
</dbReference>
<dbReference type="SUPFAM" id="SSF48452">
    <property type="entry name" value="TPR-like"/>
    <property type="match status" value="1"/>
</dbReference>
<dbReference type="InterPro" id="IPR046960">
    <property type="entry name" value="PPR_At4g14850-like_plant"/>
</dbReference>
<dbReference type="Gramene" id="EFJ21518">
    <property type="protein sequence ID" value="EFJ21518"/>
    <property type="gene ID" value="SELMODRAFT_107304"/>
</dbReference>
<evidence type="ECO:0000256" key="1">
    <source>
        <dbReference type="ARBA" id="ARBA00022737"/>
    </source>
</evidence>
<dbReference type="Pfam" id="PF13041">
    <property type="entry name" value="PPR_2"/>
    <property type="match status" value="3"/>
</dbReference>
<dbReference type="PROSITE" id="PS51375">
    <property type="entry name" value="PPR"/>
    <property type="match status" value="4"/>
</dbReference>
<dbReference type="Pfam" id="PF14432">
    <property type="entry name" value="DYW_deaminase"/>
    <property type="match status" value="1"/>
</dbReference>
<evidence type="ECO:0000259" key="3">
    <source>
        <dbReference type="Pfam" id="PF14432"/>
    </source>
</evidence>
<feature type="domain" description="DYW" evidence="3">
    <location>
        <begin position="603"/>
        <end position="672"/>
    </location>
</feature>
<dbReference type="Pfam" id="PF01535">
    <property type="entry name" value="PPR"/>
    <property type="match status" value="3"/>
</dbReference>
<sequence>MELDGCRPNAVIFTRLLEACARSPEKSDRSRLAEIQFRVVATGFDADVTVATALISALARCGDLEGAREAFDRIPAKNVVSWNSMIAALNEHGHFARALEIYRRMEPEGVKPSDISYIHALCSCSGLRDLEQGKSIHDRVATDGFDTQVFVGNALVNMYSKCRRLDLAREAFERIDSKDVVSWNSMIAAHSQLGGSDEALETYRRMIGEERLEPTKITLVHALGAALSLRSAGDTKLLQEDAIRLGLEGDLLVGSALVSALGKCGCLDQARAVFDRMERRNVVSWSGLIAALAEHGRGRDAIELFHRMDLDGIQPNEVTLLSVLEACASTGAIAEGRRTHARVSGCGFEAETNVANALVNMYGKCGHLGSARTVFDAMTWRNVVSWTAMLAGYAHHGHTEEARRVFKAMALEGIQPNVITFVSVLFNCSHAGVVSDGLEQFHIMVGDFGIVPVTEHYGCVIDLLGRAGWLEEAEELLRTMPVEPDKAAWNSLLGACKVHSHTDRAKRIAKLACDLALPFASAPYVLLSNMYTDEEQQSDPEEDQCSSLIEVKGRVHEFVAGDWSHPRIEEIVAELQRLQEEMMILRGSSLCEEGGQEGSVQENEHSLKLAIAFGVLASLQGSSINVVNTRRICVECHDAAKVISKIAGRKIVVRDSYRFHHIEQGVCSCGDYC</sequence>
<dbReference type="NCBIfam" id="TIGR00756">
    <property type="entry name" value="PPR"/>
    <property type="match status" value="4"/>
</dbReference>
<dbReference type="PANTHER" id="PTHR47926:SF533">
    <property type="entry name" value="DYW DOMAIN-CONTAINING PROTEIN"/>
    <property type="match status" value="1"/>
</dbReference>
<keyword evidence="1" id="KW-0677">Repeat</keyword>
<name>D8S1V5_SELML</name>
<dbReference type="eggNOG" id="KOG4197">
    <property type="taxonomic scope" value="Eukaryota"/>
</dbReference>
<feature type="repeat" description="PPR" evidence="2">
    <location>
        <begin position="78"/>
        <end position="112"/>
    </location>
</feature>
<dbReference type="OrthoDB" id="1934782at2759"/>
<feature type="repeat" description="PPR" evidence="2">
    <location>
        <begin position="382"/>
        <end position="416"/>
    </location>
</feature>
<reference evidence="4 5" key="1">
    <citation type="journal article" date="2011" name="Science">
        <title>The Selaginella genome identifies genetic changes associated with the evolution of vascular plants.</title>
        <authorList>
            <person name="Banks J.A."/>
            <person name="Nishiyama T."/>
            <person name="Hasebe M."/>
            <person name="Bowman J.L."/>
            <person name="Gribskov M."/>
            <person name="dePamphilis C."/>
            <person name="Albert V.A."/>
            <person name="Aono N."/>
            <person name="Aoyama T."/>
            <person name="Ambrose B.A."/>
            <person name="Ashton N.W."/>
            <person name="Axtell M.J."/>
            <person name="Barker E."/>
            <person name="Barker M.S."/>
            <person name="Bennetzen J.L."/>
            <person name="Bonawitz N.D."/>
            <person name="Chapple C."/>
            <person name="Cheng C."/>
            <person name="Correa L.G."/>
            <person name="Dacre M."/>
            <person name="DeBarry J."/>
            <person name="Dreyer I."/>
            <person name="Elias M."/>
            <person name="Engstrom E.M."/>
            <person name="Estelle M."/>
            <person name="Feng L."/>
            <person name="Finet C."/>
            <person name="Floyd S.K."/>
            <person name="Frommer W.B."/>
            <person name="Fujita T."/>
            <person name="Gramzow L."/>
            <person name="Gutensohn M."/>
            <person name="Harholt J."/>
            <person name="Hattori M."/>
            <person name="Heyl A."/>
            <person name="Hirai T."/>
            <person name="Hiwatashi Y."/>
            <person name="Ishikawa M."/>
            <person name="Iwata M."/>
            <person name="Karol K.G."/>
            <person name="Koehler B."/>
            <person name="Kolukisaoglu U."/>
            <person name="Kubo M."/>
            <person name="Kurata T."/>
            <person name="Lalonde S."/>
            <person name="Li K."/>
            <person name="Li Y."/>
            <person name="Litt A."/>
            <person name="Lyons E."/>
            <person name="Manning G."/>
            <person name="Maruyama T."/>
            <person name="Michael T.P."/>
            <person name="Mikami K."/>
            <person name="Miyazaki S."/>
            <person name="Morinaga S."/>
            <person name="Murata T."/>
            <person name="Mueller-Roeber B."/>
            <person name="Nelson D.R."/>
            <person name="Obara M."/>
            <person name="Oguri Y."/>
            <person name="Olmstead R.G."/>
            <person name="Onodera N."/>
            <person name="Petersen B.L."/>
            <person name="Pils B."/>
            <person name="Prigge M."/>
            <person name="Rensing S.A."/>
            <person name="Riano-Pachon D.M."/>
            <person name="Roberts A.W."/>
            <person name="Sato Y."/>
            <person name="Scheller H.V."/>
            <person name="Schulz B."/>
            <person name="Schulz C."/>
            <person name="Shakirov E.V."/>
            <person name="Shibagaki N."/>
            <person name="Shinohara N."/>
            <person name="Shippen D.E."/>
            <person name="Soerensen I."/>
            <person name="Sotooka R."/>
            <person name="Sugimoto N."/>
            <person name="Sugita M."/>
            <person name="Sumikawa N."/>
            <person name="Tanurdzic M."/>
            <person name="Theissen G."/>
            <person name="Ulvskov P."/>
            <person name="Wakazuki S."/>
            <person name="Weng J.K."/>
            <person name="Willats W.W."/>
            <person name="Wipf D."/>
            <person name="Wolf P.G."/>
            <person name="Yang L."/>
            <person name="Zimmer A.D."/>
            <person name="Zhu Q."/>
            <person name="Mitros T."/>
            <person name="Hellsten U."/>
            <person name="Loque D."/>
            <person name="Otillar R."/>
            <person name="Salamov A."/>
            <person name="Schmutz J."/>
            <person name="Shapiro H."/>
            <person name="Lindquist E."/>
            <person name="Lucas S."/>
            <person name="Rokhsar D."/>
            <person name="Grigoriev I.V."/>
        </authorList>
    </citation>
    <scope>NUCLEOTIDE SEQUENCE [LARGE SCALE GENOMIC DNA]</scope>
</reference>
<dbReference type="Proteomes" id="UP000001514">
    <property type="component" value="Unassembled WGS sequence"/>
</dbReference>
<dbReference type="PANTHER" id="PTHR47926">
    <property type="entry name" value="PENTATRICOPEPTIDE REPEAT-CONTAINING PROTEIN"/>
    <property type="match status" value="1"/>
</dbReference>
<gene>
    <name evidence="4" type="ORF">SELMODRAFT_107304</name>
</gene>
<dbReference type="GO" id="GO:0009451">
    <property type="term" value="P:RNA modification"/>
    <property type="evidence" value="ECO:0007669"/>
    <property type="project" value="InterPro"/>
</dbReference>
<dbReference type="InterPro" id="IPR002885">
    <property type="entry name" value="PPR_rpt"/>
</dbReference>
<dbReference type="GO" id="GO:0008270">
    <property type="term" value="F:zinc ion binding"/>
    <property type="evidence" value="ECO:0007669"/>
    <property type="project" value="InterPro"/>
</dbReference>
<dbReference type="FunFam" id="1.25.40.10:FF:000073">
    <property type="entry name" value="Pentatricopeptide repeat-containing protein chloroplastic"/>
    <property type="match status" value="1"/>
</dbReference>
<dbReference type="GO" id="GO:0003723">
    <property type="term" value="F:RNA binding"/>
    <property type="evidence" value="ECO:0007669"/>
    <property type="project" value="InterPro"/>
</dbReference>
<accession>D8S1V5</accession>
<evidence type="ECO:0000313" key="5">
    <source>
        <dbReference type="Proteomes" id="UP000001514"/>
    </source>
</evidence>
<evidence type="ECO:0000256" key="2">
    <source>
        <dbReference type="PROSITE-ProRule" id="PRU00708"/>
    </source>
</evidence>
<dbReference type="FunFam" id="1.25.40.10:FF:001093">
    <property type="entry name" value="Pentatricopeptide repeat-containing protein At2g34400"/>
    <property type="match status" value="1"/>
</dbReference>
<proteinExistence type="predicted"/>
<protein>
    <recommendedName>
        <fullName evidence="3">DYW domain-containing protein</fullName>
    </recommendedName>
</protein>
<dbReference type="EMBL" id="GL377599">
    <property type="protein sequence ID" value="EFJ21518.1"/>
    <property type="molecule type" value="Genomic_DNA"/>
</dbReference>
<keyword evidence="5" id="KW-1185">Reference proteome</keyword>
<organism evidence="5">
    <name type="scientific">Selaginella moellendorffii</name>
    <name type="common">Spikemoss</name>
    <dbReference type="NCBI Taxonomy" id="88036"/>
    <lineage>
        <taxon>Eukaryota</taxon>
        <taxon>Viridiplantae</taxon>
        <taxon>Streptophyta</taxon>
        <taxon>Embryophyta</taxon>
        <taxon>Tracheophyta</taxon>
        <taxon>Lycopodiopsida</taxon>
        <taxon>Selaginellales</taxon>
        <taxon>Selaginellaceae</taxon>
        <taxon>Selaginella</taxon>
    </lineage>
</organism>
<dbReference type="FunFam" id="1.25.40.10:FF:000031">
    <property type="entry name" value="Pentatricopeptide repeat-containing protein mitochondrial"/>
    <property type="match status" value="1"/>
</dbReference>
<dbReference type="InterPro" id="IPR046849">
    <property type="entry name" value="E2_motif"/>
</dbReference>
<dbReference type="InterPro" id="IPR032867">
    <property type="entry name" value="DYW_dom"/>
</dbReference>